<keyword evidence="2" id="KW-1185">Reference proteome</keyword>
<protein>
    <submittedName>
        <fullName evidence="1">(Mediterranean fruit fly) hypothetical protein</fullName>
    </submittedName>
</protein>
<dbReference type="EMBL" id="CAJHJT010000012">
    <property type="protein sequence ID" value="CAD6998977.1"/>
    <property type="molecule type" value="Genomic_DNA"/>
</dbReference>
<name>A0A811UME0_CERCA</name>
<dbReference type="AlphaFoldDB" id="A0A811UME0"/>
<accession>A0A811UME0</accession>
<gene>
    <name evidence="1" type="ORF">CCAP1982_LOCUS7524</name>
</gene>
<comment type="caution">
    <text evidence="1">The sequence shown here is derived from an EMBL/GenBank/DDBJ whole genome shotgun (WGS) entry which is preliminary data.</text>
</comment>
<dbReference type="Proteomes" id="UP000606786">
    <property type="component" value="Unassembled WGS sequence"/>
</dbReference>
<proteinExistence type="predicted"/>
<organism evidence="1 2">
    <name type="scientific">Ceratitis capitata</name>
    <name type="common">Mediterranean fruit fly</name>
    <name type="synonym">Tephritis capitata</name>
    <dbReference type="NCBI Taxonomy" id="7213"/>
    <lineage>
        <taxon>Eukaryota</taxon>
        <taxon>Metazoa</taxon>
        <taxon>Ecdysozoa</taxon>
        <taxon>Arthropoda</taxon>
        <taxon>Hexapoda</taxon>
        <taxon>Insecta</taxon>
        <taxon>Pterygota</taxon>
        <taxon>Neoptera</taxon>
        <taxon>Endopterygota</taxon>
        <taxon>Diptera</taxon>
        <taxon>Brachycera</taxon>
        <taxon>Muscomorpha</taxon>
        <taxon>Tephritoidea</taxon>
        <taxon>Tephritidae</taxon>
        <taxon>Ceratitis</taxon>
        <taxon>Ceratitis</taxon>
    </lineage>
</organism>
<sequence length="82" mass="8988">MRNHKFQRDCVVGNSGGCTGGGSRGSGIKRKIHYANTDAQTRIYYYSPPTYPCNCAIAPVEPFESIFKQVAPTASLLFIETV</sequence>
<evidence type="ECO:0000313" key="2">
    <source>
        <dbReference type="Proteomes" id="UP000606786"/>
    </source>
</evidence>
<reference evidence="1" key="1">
    <citation type="submission" date="2020-11" db="EMBL/GenBank/DDBJ databases">
        <authorList>
            <person name="Whitehead M."/>
        </authorList>
    </citation>
    <scope>NUCLEOTIDE SEQUENCE</scope>
    <source>
        <strain evidence="1">EGII</strain>
    </source>
</reference>
<evidence type="ECO:0000313" key="1">
    <source>
        <dbReference type="EMBL" id="CAD6998977.1"/>
    </source>
</evidence>